<organism evidence="3 4">
    <name type="scientific">Brunnivagina elsteri CCALA 953</name>
    <dbReference type="NCBI Taxonomy" id="987040"/>
    <lineage>
        <taxon>Bacteria</taxon>
        <taxon>Bacillati</taxon>
        <taxon>Cyanobacteriota</taxon>
        <taxon>Cyanophyceae</taxon>
        <taxon>Nostocales</taxon>
        <taxon>Calotrichaceae</taxon>
        <taxon>Brunnivagina</taxon>
    </lineage>
</organism>
<keyword evidence="4" id="KW-1185">Reference proteome</keyword>
<gene>
    <name evidence="3" type="ORF">CK510_06020</name>
</gene>
<accession>A0A2A2TM79</accession>
<proteinExistence type="predicted"/>
<sequence length="1212" mass="138775">MRKIIDVLGIIGIAVSPVILGVAYAQTSVPSITRPVESITEKNFPLNQPQEVTFELNESFQKLAEPQQLTNGEKQGTEQKLSRQQEEQLRDWLLLTVLSAKGILNEKINVVMLDNLTTMRHEFISNVSNFKYGSIRYQSLDNARIVALLPKIDSPEERKNHLATIADNYRKDNGEKPKFIEIFEYEIFPKQHSAIITRRKDINAEEIFSPTYGYYETIINQYGDDAQKINELQSFLNQTNDITFAVANSYGLALGGRKVFKDKNSPQFQGLKVEDIATLFKSEQKILEFQQLYNKEYQSISRSEKEQKEFDNKKIEEGSQLGLLGSAFSLDWEYDYPSLAKALEQVKPLLEYLTVDSQRIISDELIKEAKQGILSKNPDKYLELIEKIDDFSDSKEKNKAFEQGKIAENINKQLKLYEAQLDKENQEKIKQQFEQQIEKDKEAYQQAGYTNEQINSLINEQKPMYEKELVNIQIKLDKDKPGKINEKKFSIINDIEQEIYQLLNTQQSNGFQFARYDGGLRGTEVGMLLFYTDLLMKIWQLNFQKATIETGIEGFKSETQIPLSSIYDSELKKLGSRRLWLEANDDEYSRANENKEIIFSRNITQIQARSSNRYQVNKKEANPRPDTATFVNWWNKHYGEIARHEPQYEKLNQILKWNQVIQWLNGYQSENSFNFLQKVNFKDNHNFEKWYRSQGERLKFRKWNAIKFIRAGHQHRGEKVEALHFLESDQEIDSQYNKPLYGGVSLAKRNNFDPLPQNSSLSKFLRKSNINYKTIKKHNGKLTFENYHGTKFQVENPSYNVSKTIIQPKTGTKFRSPNAELNSEKVKLISKFKATPNNGLKLTTRLEDAKGFSAEFGELNITRTQNGFRTGFENRDIDTGYSLASDLSKRNGDIRSFITSKGDVFSFRYSSSQPTAAYVKQSNSNKWLKLSEGGGGGNGLPPSKSMMTVAEPGKNSRIINVELVDEAQIPGDAQRFGKEVDFLEEGFNPSQKAQKLSEDPMAFVLSSKLDLQSRIKNINSALKNGNYPKAEKLINESIKLHASDPQLMLRKAVVEQRLGRLNIEIVTSKGATPRRQSFFDEIKNSSFTRIETDKVFIYVQDSPSFNNIDFIKRIEASLPSGSGGRLYKLQPGKIGEVPISQSGFGDVSASSHSSTQFKVNNIANSLKNRSQNSDSNDECKNQSAEEEKNQNPNCSPEKSEKPVYVLTESSIK</sequence>
<dbReference type="EMBL" id="NTFS01000042">
    <property type="protein sequence ID" value="PAX59656.1"/>
    <property type="molecule type" value="Genomic_DNA"/>
</dbReference>
<evidence type="ECO:0000256" key="1">
    <source>
        <dbReference type="SAM" id="Coils"/>
    </source>
</evidence>
<reference evidence="3 4" key="1">
    <citation type="submission" date="2017-08" db="EMBL/GenBank/DDBJ databases">
        <title>Draft genome sequence of filamentous cyanobacterium Calothrix elsteri CCALA 953.</title>
        <authorList>
            <person name="Gagunashvili A.N."/>
            <person name="Elster J."/>
            <person name="Andresson O.S."/>
        </authorList>
    </citation>
    <scope>NUCLEOTIDE SEQUENCE [LARGE SCALE GENOMIC DNA]</scope>
    <source>
        <strain evidence="3 4">CCALA 953</strain>
    </source>
</reference>
<dbReference type="AlphaFoldDB" id="A0A2A2TM79"/>
<dbReference type="RefSeq" id="WP_095720830.1">
    <property type="nucleotide sequence ID" value="NZ_NTFS01000042.1"/>
</dbReference>
<evidence type="ECO:0000313" key="4">
    <source>
        <dbReference type="Proteomes" id="UP000218238"/>
    </source>
</evidence>
<evidence type="ECO:0000256" key="2">
    <source>
        <dbReference type="SAM" id="MobiDB-lite"/>
    </source>
</evidence>
<name>A0A2A2TM79_9CYAN</name>
<keyword evidence="1" id="KW-0175">Coiled coil</keyword>
<dbReference type="OrthoDB" id="3660943at2"/>
<comment type="caution">
    <text evidence="3">The sequence shown here is derived from an EMBL/GenBank/DDBJ whole genome shotgun (WGS) entry which is preliminary data.</text>
</comment>
<feature type="region of interest" description="Disordered" evidence="2">
    <location>
        <begin position="1164"/>
        <end position="1212"/>
    </location>
</feature>
<protein>
    <submittedName>
        <fullName evidence="3">Uncharacterized protein</fullName>
    </submittedName>
</protein>
<feature type="compositionally biased region" description="Basic and acidic residues" evidence="2">
    <location>
        <begin position="1177"/>
        <end position="1189"/>
    </location>
</feature>
<feature type="coiled-coil region" evidence="1">
    <location>
        <begin position="407"/>
        <end position="443"/>
    </location>
</feature>
<dbReference type="Proteomes" id="UP000218238">
    <property type="component" value="Unassembled WGS sequence"/>
</dbReference>
<feature type="compositionally biased region" description="Polar residues" evidence="2">
    <location>
        <begin position="1164"/>
        <end position="1174"/>
    </location>
</feature>
<evidence type="ECO:0000313" key="3">
    <source>
        <dbReference type="EMBL" id="PAX59656.1"/>
    </source>
</evidence>